<evidence type="ECO:0000313" key="2">
    <source>
        <dbReference type="EMBL" id="SVB93875.1"/>
    </source>
</evidence>
<dbReference type="InterPro" id="IPR025989">
    <property type="entry name" value="Virulence_F_dom"/>
</dbReference>
<sequence>MDEGLAGTDDYLTQWQWTERQQREGEPAALLATLVDELVAEYDRRPPSERPA</sequence>
<evidence type="ECO:0000259" key="1">
    <source>
        <dbReference type="Pfam" id="PF13769"/>
    </source>
</evidence>
<dbReference type="EMBL" id="UINC01064832">
    <property type="protein sequence ID" value="SVB93875.1"/>
    <property type="molecule type" value="Genomic_DNA"/>
</dbReference>
<organism evidence="2">
    <name type="scientific">marine metagenome</name>
    <dbReference type="NCBI Taxonomy" id="408172"/>
    <lineage>
        <taxon>unclassified sequences</taxon>
        <taxon>metagenomes</taxon>
        <taxon>ecological metagenomes</taxon>
    </lineage>
</organism>
<protein>
    <recommendedName>
        <fullName evidence="1">Virulence factor domain-containing protein</fullName>
    </recommendedName>
</protein>
<proteinExistence type="predicted"/>
<accession>A0A382I398</accession>
<dbReference type="AlphaFoldDB" id="A0A382I398"/>
<gene>
    <name evidence="2" type="ORF">METZ01_LOCUS246729</name>
</gene>
<name>A0A382I398_9ZZZZ</name>
<dbReference type="Pfam" id="PF13769">
    <property type="entry name" value="Virulence_fact"/>
    <property type="match status" value="1"/>
</dbReference>
<reference evidence="2" key="1">
    <citation type="submission" date="2018-05" db="EMBL/GenBank/DDBJ databases">
        <authorList>
            <person name="Lanie J.A."/>
            <person name="Ng W.-L."/>
            <person name="Kazmierczak K.M."/>
            <person name="Andrzejewski T.M."/>
            <person name="Davidsen T.M."/>
            <person name="Wayne K.J."/>
            <person name="Tettelin H."/>
            <person name="Glass J.I."/>
            <person name="Rusch D."/>
            <person name="Podicherti R."/>
            <person name="Tsui H.-C.T."/>
            <person name="Winkler M.E."/>
        </authorList>
    </citation>
    <scope>NUCLEOTIDE SEQUENCE</scope>
</reference>
<feature type="domain" description="Virulence factor" evidence="1">
    <location>
        <begin position="7"/>
        <end position="44"/>
    </location>
</feature>